<dbReference type="InterPro" id="IPR050383">
    <property type="entry name" value="GlyoxalaseI/FosfomycinResist"/>
</dbReference>
<keyword evidence="4" id="KW-1185">Reference proteome</keyword>
<dbReference type="InterPro" id="IPR029068">
    <property type="entry name" value="Glyas_Bleomycin-R_OHBP_Dase"/>
</dbReference>
<evidence type="ECO:0000313" key="4">
    <source>
        <dbReference type="Proteomes" id="UP000054321"/>
    </source>
</evidence>
<dbReference type="PANTHER" id="PTHR21366:SF14">
    <property type="entry name" value="GLYOXALASE DOMAIN-CONTAINING PROTEIN 5"/>
    <property type="match status" value="1"/>
</dbReference>
<proteinExistence type="inferred from homology"/>
<dbReference type="Proteomes" id="UP000054321">
    <property type="component" value="Unassembled WGS sequence"/>
</dbReference>
<gene>
    <name evidence="3" type="ORF">OIDMADRAFT_208471</name>
</gene>
<dbReference type="AlphaFoldDB" id="A0A0C3G9P7"/>
<dbReference type="EMBL" id="KN832902">
    <property type="protein sequence ID" value="KIM92925.1"/>
    <property type="molecule type" value="Genomic_DNA"/>
</dbReference>
<evidence type="ECO:0000256" key="1">
    <source>
        <dbReference type="ARBA" id="ARBA00010363"/>
    </source>
</evidence>
<comment type="similarity">
    <text evidence="1">Belongs to the glyoxalase I family.</text>
</comment>
<protein>
    <recommendedName>
        <fullName evidence="2">VOC domain-containing protein</fullName>
    </recommendedName>
</protein>
<dbReference type="PANTHER" id="PTHR21366">
    <property type="entry name" value="GLYOXALASE FAMILY PROTEIN"/>
    <property type="match status" value="1"/>
</dbReference>
<evidence type="ECO:0000259" key="2">
    <source>
        <dbReference type="PROSITE" id="PS51819"/>
    </source>
</evidence>
<dbReference type="InParanoid" id="A0A0C3G9P7"/>
<dbReference type="Pfam" id="PF00903">
    <property type="entry name" value="Glyoxalase"/>
    <property type="match status" value="1"/>
</dbReference>
<evidence type="ECO:0000313" key="3">
    <source>
        <dbReference type="EMBL" id="KIM92925.1"/>
    </source>
</evidence>
<dbReference type="SUPFAM" id="SSF54593">
    <property type="entry name" value="Glyoxalase/Bleomycin resistance protein/Dihydroxybiphenyl dioxygenase"/>
    <property type="match status" value="1"/>
</dbReference>
<sequence>MQSPRVVSPKKLAHVVFRTAKFRAMIDFYKTFLGASVAFESDQAAFLAYDEEHHRIGILAFNNLKASDFPVPGLEHVAFTFESLDDLTDAYEQRKAHGILPEWCVNHGPTTSLYYLDPDGNRVETQVDNFESPEEGFAFTRSQAFLDNPIGTDFDPEDLLRRVRSGEDHRSIKRRIETGPRKFPGAA</sequence>
<accession>A0A0C3G9P7</accession>
<dbReference type="Gene3D" id="3.10.180.10">
    <property type="entry name" value="2,3-Dihydroxybiphenyl 1,2-Dioxygenase, domain 1"/>
    <property type="match status" value="1"/>
</dbReference>
<organism evidence="3 4">
    <name type="scientific">Oidiodendron maius (strain Zn)</name>
    <dbReference type="NCBI Taxonomy" id="913774"/>
    <lineage>
        <taxon>Eukaryota</taxon>
        <taxon>Fungi</taxon>
        <taxon>Dikarya</taxon>
        <taxon>Ascomycota</taxon>
        <taxon>Pezizomycotina</taxon>
        <taxon>Leotiomycetes</taxon>
        <taxon>Leotiomycetes incertae sedis</taxon>
        <taxon>Myxotrichaceae</taxon>
        <taxon>Oidiodendron</taxon>
    </lineage>
</organism>
<dbReference type="InterPro" id="IPR004360">
    <property type="entry name" value="Glyas_Fos-R_dOase_dom"/>
</dbReference>
<dbReference type="InterPro" id="IPR037523">
    <property type="entry name" value="VOC_core"/>
</dbReference>
<name>A0A0C3G9P7_OIDMZ</name>
<dbReference type="PROSITE" id="PS51819">
    <property type="entry name" value="VOC"/>
    <property type="match status" value="1"/>
</dbReference>
<dbReference type="HOGENOM" id="CLU_098384_0_0_1"/>
<dbReference type="OrthoDB" id="5371818at2759"/>
<reference evidence="3 4" key="1">
    <citation type="submission" date="2014-04" db="EMBL/GenBank/DDBJ databases">
        <authorList>
            <consortium name="DOE Joint Genome Institute"/>
            <person name="Kuo A."/>
            <person name="Martino E."/>
            <person name="Perotto S."/>
            <person name="Kohler A."/>
            <person name="Nagy L.G."/>
            <person name="Floudas D."/>
            <person name="Copeland A."/>
            <person name="Barry K.W."/>
            <person name="Cichocki N."/>
            <person name="Veneault-Fourrey C."/>
            <person name="LaButti K."/>
            <person name="Lindquist E.A."/>
            <person name="Lipzen A."/>
            <person name="Lundell T."/>
            <person name="Morin E."/>
            <person name="Murat C."/>
            <person name="Sun H."/>
            <person name="Tunlid A."/>
            <person name="Henrissat B."/>
            <person name="Grigoriev I.V."/>
            <person name="Hibbett D.S."/>
            <person name="Martin F."/>
            <person name="Nordberg H.P."/>
            <person name="Cantor M.N."/>
            <person name="Hua S.X."/>
        </authorList>
    </citation>
    <scope>NUCLEOTIDE SEQUENCE [LARGE SCALE GENOMIC DNA]</scope>
    <source>
        <strain evidence="3 4">Zn</strain>
    </source>
</reference>
<feature type="domain" description="VOC" evidence="2">
    <location>
        <begin position="11"/>
        <end position="128"/>
    </location>
</feature>
<reference evidence="4" key="2">
    <citation type="submission" date="2015-01" db="EMBL/GenBank/DDBJ databases">
        <title>Evolutionary Origins and Diversification of the Mycorrhizal Mutualists.</title>
        <authorList>
            <consortium name="DOE Joint Genome Institute"/>
            <consortium name="Mycorrhizal Genomics Consortium"/>
            <person name="Kohler A."/>
            <person name="Kuo A."/>
            <person name="Nagy L.G."/>
            <person name="Floudas D."/>
            <person name="Copeland A."/>
            <person name="Barry K.W."/>
            <person name="Cichocki N."/>
            <person name="Veneault-Fourrey C."/>
            <person name="LaButti K."/>
            <person name="Lindquist E.A."/>
            <person name="Lipzen A."/>
            <person name="Lundell T."/>
            <person name="Morin E."/>
            <person name="Murat C."/>
            <person name="Riley R."/>
            <person name="Ohm R."/>
            <person name="Sun H."/>
            <person name="Tunlid A."/>
            <person name="Henrissat B."/>
            <person name="Grigoriev I.V."/>
            <person name="Hibbett D.S."/>
            <person name="Martin F."/>
        </authorList>
    </citation>
    <scope>NUCLEOTIDE SEQUENCE [LARGE SCALE GENOMIC DNA]</scope>
    <source>
        <strain evidence="4">Zn</strain>
    </source>
</reference>